<dbReference type="AlphaFoldDB" id="A0A5D2QGG3"/>
<dbReference type="SMART" id="SM00220">
    <property type="entry name" value="S_TKc"/>
    <property type="match status" value="1"/>
</dbReference>
<dbReference type="Pfam" id="PF00069">
    <property type="entry name" value="Pkinase"/>
    <property type="match status" value="1"/>
</dbReference>
<evidence type="ECO:0000313" key="8">
    <source>
        <dbReference type="Proteomes" id="UP000322667"/>
    </source>
</evidence>
<evidence type="ECO:0000256" key="3">
    <source>
        <dbReference type="ARBA" id="ARBA00022777"/>
    </source>
</evidence>
<keyword evidence="8" id="KW-1185">Reference proteome</keyword>
<evidence type="ECO:0000256" key="5">
    <source>
        <dbReference type="PROSITE-ProRule" id="PRU10141"/>
    </source>
</evidence>
<dbReference type="Gene3D" id="1.10.510.10">
    <property type="entry name" value="Transferase(Phosphotransferase) domain 1"/>
    <property type="match status" value="1"/>
</dbReference>
<reference evidence="7 8" key="1">
    <citation type="submission" date="2019-07" db="EMBL/GenBank/DDBJ databases">
        <title>WGS assembly of Gossypium tomentosum.</title>
        <authorList>
            <person name="Chen Z.J."/>
            <person name="Sreedasyam A."/>
            <person name="Ando A."/>
            <person name="Song Q."/>
            <person name="De L."/>
            <person name="Hulse-Kemp A."/>
            <person name="Ding M."/>
            <person name="Ye W."/>
            <person name="Kirkbride R."/>
            <person name="Jenkins J."/>
            <person name="Plott C."/>
            <person name="Lovell J."/>
            <person name="Lin Y.-M."/>
            <person name="Vaughn R."/>
            <person name="Liu B."/>
            <person name="Li W."/>
            <person name="Simpson S."/>
            <person name="Scheffler B."/>
            <person name="Saski C."/>
            <person name="Grover C."/>
            <person name="Hu G."/>
            <person name="Conover J."/>
            <person name="Carlson J."/>
            <person name="Shu S."/>
            <person name="Boston L."/>
            <person name="Williams M."/>
            <person name="Peterson D."/>
            <person name="Mcgee K."/>
            <person name="Jones D."/>
            <person name="Wendel J."/>
            <person name="Stelly D."/>
            <person name="Grimwood J."/>
            <person name="Schmutz J."/>
        </authorList>
    </citation>
    <scope>NUCLEOTIDE SEQUENCE [LARGE SCALE GENOMIC DNA]</scope>
    <source>
        <strain evidence="7">7179.01</strain>
    </source>
</reference>
<dbReference type="CDD" id="cd06606">
    <property type="entry name" value="STKc_MAPKKK"/>
    <property type="match status" value="1"/>
</dbReference>
<dbReference type="FunFam" id="1.10.510.10:FF:001090">
    <property type="entry name" value="Serine threonine protein kinase putative"/>
    <property type="match status" value="1"/>
</dbReference>
<dbReference type="SUPFAM" id="SSF56112">
    <property type="entry name" value="Protein kinase-like (PK-like)"/>
    <property type="match status" value="1"/>
</dbReference>
<protein>
    <recommendedName>
        <fullName evidence="6">Protein kinase domain-containing protein</fullName>
    </recommendedName>
</protein>
<evidence type="ECO:0000313" key="7">
    <source>
        <dbReference type="EMBL" id="TYI26460.1"/>
    </source>
</evidence>
<dbReference type="PROSITE" id="PS00107">
    <property type="entry name" value="PROTEIN_KINASE_ATP"/>
    <property type="match status" value="1"/>
</dbReference>
<evidence type="ECO:0000256" key="1">
    <source>
        <dbReference type="ARBA" id="ARBA00022679"/>
    </source>
</evidence>
<dbReference type="PANTHER" id="PTHR48011:SF7">
    <property type="entry name" value="F10K1.14 PROTEIN"/>
    <property type="match status" value="1"/>
</dbReference>
<name>A0A5D2QGG3_GOSTO</name>
<dbReference type="InterPro" id="IPR008271">
    <property type="entry name" value="Ser/Thr_kinase_AS"/>
</dbReference>
<proteinExistence type="predicted"/>
<dbReference type="InterPro" id="IPR011009">
    <property type="entry name" value="Kinase-like_dom_sf"/>
</dbReference>
<keyword evidence="1" id="KW-0808">Transferase</keyword>
<dbReference type="GO" id="GO:0004672">
    <property type="term" value="F:protein kinase activity"/>
    <property type="evidence" value="ECO:0007669"/>
    <property type="project" value="InterPro"/>
</dbReference>
<dbReference type="PANTHER" id="PTHR48011">
    <property type="entry name" value="CCR4-NOT TRANSCRIPTIONAL COMPLEX SUBUNIT CAF120-RELATED"/>
    <property type="match status" value="1"/>
</dbReference>
<dbReference type="InterPro" id="IPR017441">
    <property type="entry name" value="Protein_kinase_ATP_BS"/>
</dbReference>
<dbReference type="PROSITE" id="PS50011">
    <property type="entry name" value="PROTEIN_KINASE_DOM"/>
    <property type="match status" value="1"/>
</dbReference>
<dbReference type="PROSITE" id="PS00108">
    <property type="entry name" value="PROTEIN_KINASE_ST"/>
    <property type="match status" value="1"/>
</dbReference>
<dbReference type="GO" id="GO:0005524">
    <property type="term" value="F:ATP binding"/>
    <property type="evidence" value="ECO:0007669"/>
    <property type="project" value="UniProtKB-UniRule"/>
</dbReference>
<dbReference type="InterPro" id="IPR000719">
    <property type="entry name" value="Prot_kinase_dom"/>
</dbReference>
<accession>A0A5D2QGG3</accession>
<dbReference type="Proteomes" id="UP000322667">
    <property type="component" value="Chromosome A05"/>
</dbReference>
<dbReference type="EMBL" id="CM017614">
    <property type="protein sequence ID" value="TYI26460.1"/>
    <property type="molecule type" value="Genomic_DNA"/>
</dbReference>
<gene>
    <name evidence="7" type="ORF">ES332_A05G115600v1</name>
</gene>
<keyword evidence="3" id="KW-0418">Kinase</keyword>
<keyword evidence="4 5" id="KW-0067">ATP-binding</keyword>
<evidence type="ECO:0000256" key="2">
    <source>
        <dbReference type="ARBA" id="ARBA00022741"/>
    </source>
</evidence>
<dbReference type="GO" id="GO:0007165">
    <property type="term" value="P:signal transduction"/>
    <property type="evidence" value="ECO:0007669"/>
    <property type="project" value="TreeGrafter"/>
</dbReference>
<dbReference type="InterPro" id="IPR052751">
    <property type="entry name" value="Plant_MAPKKK"/>
</dbReference>
<evidence type="ECO:0000256" key="4">
    <source>
        <dbReference type="ARBA" id="ARBA00022840"/>
    </source>
</evidence>
<feature type="binding site" evidence="5">
    <location>
        <position position="41"/>
    </location>
    <ligand>
        <name>ATP</name>
        <dbReference type="ChEBI" id="CHEBI:30616"/>
    </ligand>
</feature>
<feature type="domain" description="Protein kinase" evidence="6">
    <location>
        <begin position="12"/>
        <end position="280"/>
    </location>
</feature>
<evidence type="ECO:0000259" key="6">
    <source>
        <dbReference type="PROSITE" id="PS50011"/>
    </source>
</evidence>
<organism evidence="7 8">
    <name type="scientific">Gossypium tomentosum</name>
    <name type="common">Hawaiian cotton</name>
    <name type="synonym">Gossypium sandvicense</name>
    <dbReference type="NCBI Taxonomy" id="34277"/>
    <lineage>
        <taxon>Eukaryota</taxon>
        <taxon>Viridiplantae</taxon>
        <taxon>Streptophyta</taxon>
        <taxon>Embryophyta</taxon>
        <taxon>Tracheophyta</taxon>
        <taxon>Spermatophyta</taxon>
        <taxon>Magnoliopsida</taxon>
        <taxon>eudicotyledons</taxon>
        <taxon>Gunneridae</taxon>
        <taxon>Pentapetalae</taxon>
        <taxon>rosids</taxon>
        <taxon>malvids</taxon>
        <taxon>Malvales</taxon>
        <taxon>Malvaceae</taxon>
        <taxon>Malvoideae</taxon>
        <taxon>Gossypium</taxon>
    </lineage>
</organism>
<keyword evidence="2 5" id="KW-0547">Nucleotide-binding</keyword>
<sequence>MERKRNNQKVSWTRGKCLGKGSFGTATLATNESNGAVFAVKSVDLATCLPSQLESLENEIRILRLLSSPYVVEYLGDDVTRHESPTTSYRNLHMEYMAGGTVADEAIVKSRFADVEEKILRWHTRCLVSALKYVHSEGIVHCDVKGKNVLVGHDLTSVKLADFGSAMVEIKKERSGDRCRSVISPRGSPLWMAPEVIRGEYQGQESDVWSLGCTIIEMVTGKPAWKDQGFNSLNRIANSEELPEFPAQLSELGKDFVEKCLRRDQNQRWSCDQLLQHPFVASASAPIMIGESSPRCVLDFTSTHFEKAEDTESIEASARERIGELATEGGAIWESDEWVAIRGYAPESGTNCDEGTITEYPESMRTEKETEETSSVYSGWMGITQGIGSTGLVLFDCFDNTVVWQSGNYESVKGLKWSSSGAPCCESLAGSCCRDTSEKVELTAEKEKLRVHRFCNLLLQLFLCILRIFRYGLWMFSNYSFATIFFTFHSQPQIFFGHAIPIVSFSPSHQTFSKIKIFKKVKVLNF</sequence>